<feature type="transmembrane region" description="Helical" evidence="5">
    <location>
        <begin position="75"/>
        <end position="98"/>
    </location>
</feature>
<dbReference type="EMBL" id="JASBNA010000012">
    <property type="protein sequence ID" value="KAK7687829.1"/>
    <property type="molecule type" value="Genomic_DNA"/>
</dbReference>
<evidence type="ECO:0000313" key="7">
    <source>
        <dbReference type="Proteomes" id="UP001385951"/>
    </source>
</evidence>
<keyword evidence="7" id="KW-1185">Reference proteome</keyword>
<evidence type="ECO:0000256" key="4">
    <source>
        <dbReference type="ARBA" id="ARBA00023136"/>
    </source>
</evidence>
<accession>A0AAW0G8Y2</accession>
<sequence length="145" mass="16198">MIYAVRPSFNAGNEKAVKFFGIFSSVIISCALFPQYYEIYRHREVVGISVMFMLVDLLGGLFNDLSLAFKDEFDVIAGVTYTLVVVLDGIVILLALILNPLARRRRKREAAAQANAMSEQHHENHVAVANTHSNTEPNQRTSDVV</sequence>
<dbReference type="Gene3D" id="1.20.1280.290">
    <property type="match status" value="1"/>
</dbReference>
<dbReference type="Pfam" id="PF04193">
    <property type="entry name" value="PQ-loop"/>
    <property type="match status" value="1"/>
</dbReference>
<keyword evidence="3 5" id="KW-1133">Transmembrane helix</keyword>
<feature type="transmembrane region" description="Helical" evidence="5">
    <location>
        <begin position="45"/>
        <end position="63"/>
    </location>
</feature>
<dbReference type="AlphaFoldDB" id="A0AAW0G8Y2"/>
<evidence type="ECO:0000256" key="2">
    <source>
        <dbReference type="ARBA" id="ARBA00022692"/>
    </source>
</evidence>
<keyword evidence="4 5" id="KW-0472">Membrane</keyword>
<dbReference type="Proteomes" id="UP001385951">
    <property type="component" value="Unassembled WGS sequence"/>
</dbReference>
<comment type="subcellular location">
    <subcellularLocation>
        <location evidence="1">Membrane</location>
        <topology evidence="1">Multi-pass membrane protein</topology>
    </subcellularLocation>
</comment>
<organism evidence="6 7">
    <name type="scientific">Cerrena zonata</name>
    <dbReference type="NCBI Taxonomy" id="2478898"/>
    <lineage>
        <taxon>Eukaryota</taxon>
        <taxon>Fungi</taxon>
        <taxon>Dikarya</taxon>
        <taxon>Basidiomycota</taxon>
        <taxon>Agaricomycotina</taxon>
        <taxon>Agaricomycetes</taxon>
        <taxon>Polyporales</taxon>
        <taxon>Cerrenaceae</taxon>
        <taxon>Cerrena</taxon>
    </lineage>
</organism>
<dbReference type="GO" id="GO:0016020">
    <property type="term" value="C:membrane"/>
    <property type="evidence" value="ECO:0007669"/>
    <property type="project" value="UniProtKB-SubCell"/>
</dbReference>
<evidence type="ECO:0000256" key="5">
    <source>
        <dbReference type="SAM" id="Phobius"/>
    </source>
</evidence>
<feature type="transmembrane region" description="Helical" evidence="5">
    <location>
        <begin position="16"/>
        <end position="33"/>
    </location>
</feature>
<reference evidence="6 7" key="1">
    <citation type="submission" date="2022-09" db="EMBL/GenBank/DDBJ databases">
        <authorList>
            <person name="Palmer J.M."/>
        </authorList>
    </citation>
    <scope>NUCLEOTIDE SEQUENCE [LARGE SCALE GENOMIC DNA]</scope>
    <source>
        <strain evidence="6 7">DSM 7382</strain>
    </source>
</reference>
<evidence type="ECO:0000256" key="1">
    <source>
        <dbReference type="ARBA" id="ARBA00004141"/>
    </source>
</evidence>
<evidence type="ECO:0000313" key="6">
    <source>
        <dbReference type="EMBL" id="KAK7687829.1"/>
    </source>
</evidence>
<keyword evidence="2 5" id="KW-0812">Transmembrane</keyword>
<comment type="caution">
    <text evidence="6">The sequence shown here is derived from an EMBL/GenBank/DDBJ whole genome shotgun (WGS) entry which is preliminary data.</text>
</comment>
<dbReference type="InterPro" id="IPR006603">
    <property type="entry name" value="PQ-loop_rpt"/>
</dbReference>
<gene>
    <name evidence="6" type="ORF">QCA50_009048</name>
</gene>
<proteinExistence type="predicted"/>
<dbReference type="PROSITE" id="PS51257">
    <property type="entry name" value="PROKAR_LIPOPROTEIN"/>
    <property type="match status" value="1"/>
</dbReference>
<protein>
    <submittedName>
        <fullName evidence="6">Uncharacterized protein</fullName>
    </submittedName>
</protein>
<evidence type="ECO:0000256" key="3">
    <source>
        <dbReference type="ARBA" id="ARBA00022989"/>
    </source>
</evidence>
<name>A0AAW0G8Y2_9APHY</name>
<dbReference type="SMART" id="SM00679">
    <property type="entry name" value="CTNS"/>
    <property type="match status" value="1"/>
</dbReference>